<reference evidence="1 2" key="1">
    <citation type="journal article" date="2019" name="Commun. Biol.">
        <title>The bagworm genome reveals a unique fibroin gene that provides high tensile strength.</title>
        <authorList>
            <person name="Kono N."/>
            <person name="Nakamura H."/>
            <person name="Ohtoshi R."/>
            <person name="Tomita M."/>
            <person name="Numata K."/>
            <person name="Arakawa K."/>
        </authorList>
    </citation>
    <scope>NUCLEOTIDE SEQUENCE [LARGE SCALE GENOMIC DNA]</scope>
</reference>
<dbReference type="Proteomes" id="UP000299102">
    <property type="component" value="Unassembled WGS sequence"/>
</dbReference>
<evidence type="ECO:0000313" key="2">
    <source>
        <dbReference type="Proteomes" id="UP000299102"/>
    </source>
</evidence>
<comment type="caution">
    <text evidence="1">The sequence shown here is derived from an EMBL/GenBank/DDBJ whole genome shotgun (WGS) entry which is preliminary data.</text>
</comment>
<name>A0A4C1SZF1_EUMVA</name>
<dbReference type="EMBL" id="BGZK01004066">
    <property type="protein sequence ID" value="GBP06637.1"/>
    <property type="molecule type" value="Genomic_DNA"/>
</dbReference>
<dbReference type="AlphaFoldDB" id="A0A4C1SZF1"/>
<keyword evidence="2" id="KW-1185">Reference proteome</keyword>
<accession>A0A4C1SZF1</accession>
<proteinExistence type="predicted"/>
<organism evidence="1 2">
    <name type="scientific">Eumeta variegata</name>
    <name type="common">Bagworm moth</name>
    <name type="synonym">Eumeta japonica</name>
    <dbReference type="NCBI Taxonomy" id="151549"/>
    <lineage>
        <taxon>Eukaryota</taxon>
        <taxon>Metazoa</taxon>
        <taxon>Ecdysozoa</taxon>
        <taxon>Arthropoda</taxon>
        <taxon>Hexapoda</taxon>
        <taxon>Insecta</taxon>
        <taxon>Pterygota</taxon>
        <taxon>Neoptera</taxon>
        <taxon>Endopterygota</taxon>
        <taxon>Lepidoptera</taxon>
        <taxon>Glossata</taxon>
        <taxon>Ditrysia</taxon>
        <taxon>Tineoidea</taxon>
        <taxon>Psychidae</taxon>
        <taxon>Oiketicinae</taxon>
        <taxon>Eumeta</taxon>
    </lineage>
</organism>
<gene>
    <name evidence="1" type="ORF">EVAR_31949_1</name>
</gene>
<protein>
    <submittedName>
        <fullName evidence="1">Uncharacterized protein</fullName>
    </submittedName>
</protein>
<sequence length="134" mass="15247">MVLMVSSANGTVTEFSDRKEFEQFFRTLSIVFAINHTQTWRIFIRRVERARYRKTEDLDTRFVTKGSAAEKRRDEGNFLATQVGWTVLKLTNTVPRDSTVREVHAHGSSITLMDRECARAAAAALSRLPPGETL</sequence>
<evidence type="ECO:0000313" key="1">
    <source>
        <dbReference type="EMBL" id="GBP06637.1"/>
    </source>
</evidence>